<sequence>MGKDFKKPRKVSAIVACALALIVTFTAGLNSYGETEMDSPLAVEFDAAVARAYTDVVKEEAFDFELDQPQVIKIYNAQDELVKMISLRGNETIEDEQTQMLYNRAKFLTSYENTSIYRLLN</sequence>
<organism evidence="2 3">
    <name type="scientific">Roseivirga pacifica</name>
    <dbReference type="NCBI Taxonomy" id="1267423"/>
    <lineage>
        <taxon>Bacteria</taxon>
        <taxon>Pseudomonadati</taxon>
        <taxon>Bacteroidota</taxon>
        <taxon>Cytophagia</taxon>
        <taxon>Cytophagales</taxon>
        <taxon>Roseivirgaceae</taxon>
        <taxon>Roseivirga</taxon>
    </lineage>
</organism>
<dbReference type="RefSeq" id="WP_090258625.1">
    <property type="nucleotide sequence ID" value="NZ_FOIR01000002.1"/>
</dbReference>
<dbReference type="STRING" id="1267423.SAMN05216290_2196"/>
<evidence type="ECO:0000313" key="3">
    <source>
        <dbReference type="Proteomes" id="UP000199437"/>
    </source>
</evidence>
<name>A0A1I0QBU3_9BACT</name>
<dbReference type="EMBL" id="FOIR01000002">
    <property type="protein sequence ID" value="SEW24520.1"/>
    <property type="molecule type" value="Genomic_DNA"/>
</dbReference>
<accession>A0A1I0QBU3</accession>
<protein>
    <submittedName>
        <fullName evidence="2">Uncharacterized protein</fullName>
    </submittedName>
</protein>
<gene>
    <name evidence="2" type="ORF">SAMN05216290_2196</name>
</gene>
<dbReference type="Proteomes" id="UP000199437">
    <property type="component" value="Unassembled WGS sequence"/>
</dbReference>
<keyword evidence="1" id="KW-0732">Signal</keyword>
<feature type="signal peptide" evidence="1">
    <location>
        <begin position="1"/>
        <end position="27"/>
    </location>
</feature>
<evidence type="ECO:0000256" key="1">
    <source>
        <dbReference type="SAM" id="SignalP"/>
    </source>
</evidence>
<reference evidence="3" key="1">
    <citation type="submission" date="2016-10" db="EMBL/GenBank/DDBJ databases">
        <authorList>
            <person name="Varghese N."/>
            <person name="Submissions S."/>
        </authorList>
    </citation>
    <scope>NUCLEOTIDE SEQUENCE [LARGE SCALE GENOMIC DNA]</scope>
    <source>
        <strain evidence="3">CGMCC 1.12402</strain>
    </source>
</reference>
<keyword evidence="3" id="KW-1185">Reference proteome</keyword>
<feature type="chain" id="PRO_5011469328" evidence="1">
    <location>
        <begin position="28"/>
        <end position="121"/>
    </location>
</feature>
<proteinExistence type="predicted"/>
<dbReference type="GeneID" id="99986902"/>
<dbReference type="AlphaFoldDB" id="A0A1I0QBU3"/>
<evidence type="ECO:0000313" key="2">
    <source>
        <dbReference type="EMBL" id="SEW24520.1"/>
    </source>
</evidence>